<reference evidence="1" key="1">
    <citation type="journal article" date="2023" name="G3 (Bethesda)">
        <title>Whole genome assembly and annotation of the endangered Caribbean coral Acropora cervicornis.</title>
        <authorList>
            <person name="Selwyn J.D."/>
            <person name="Vollmer S.V."/>
        </authorList>
    </citation>
    <scope>NUCLEOTIDE SEQUENCE</scope>
    <source>
        <strain evidence="1">K2</strain>
    </source>
</reference>
<dbReference type="Gene3D" id="2.40.50.140">
    <property type="entry name" value="Nucleic acid-binding proteins"/>
    <property type="match status" value="1"/>
</dbReference>
<keyword evidence="2" id="KW-1185">Reference proteome</keyword>
<gene>
    <name evidence="1" type="ORF">P5673_016534</name>
</gene>
<accession>A0AAD9QGK5</accession>
<organism evidence="1 2">
    <name type="scientific">Acropora cervicornis</name>
    <name type="common">Staghorn coral</name>
    <dbReference type="NCBI Taxonomy" id="6130"/>
    <lineage>
        <taxon>Eukaryota</taxon>
        <taxon>Metazoa</taxon>
        <taxon>Cnidaria</taxon>
        <taxon>Anthozoa</taxon>
        <taxon>Hexacorallia</taxon>
        <taxon>Scleractinia</taxon>
        <taxon>Astrocoeniina</taxon>
        <taxon>Acroporidae</taxon>
        <taxon>Acropora</taxon>
    </lineage>
</organism>
<comment type="caution">
    <text evidence="1">The sequence shown here is derived from an EMBL/GenBank/DDBJ whole genome shotgun (WGS) entry which is preliminary data.</text>
</comment>
<dbReference type="InterPro" id="IPR012340">
    <property type="entry name" value="NA-bd_OB-fold"/>
</dbReference>
<proteinExistence type="predicted"/>
<dbReference type="Proteomes" id="UP001249851">
    <property type="component" value="Unassembled WGS sequence"/>
</dbReference>
<name>A0AAD9QGK5_ACRCE</name>
<sequence>MSVPFKYVPPAALPVTSIADVIKSKKQGDTITVCGTVTKKQGDTITVCGTVKWNGDSKTPSNSSRKVRDGKWMDSSGVIDISIREDHVLQIKEGKFFQITNCKVKHFYGKKLSTSHETTIQPAEQQDITDAALKTAALKPCICCPEIQNVVINMHAICNTKACKTRITGNTESKNIVHCT</sequence>
<evidence type="ECO:0000313" key="1">
    <source>
        <dbReference type="EMBL" id="KAK2560754.1"/>
    </source>
</evidence>
<reference evidence="1" key="2">
    <citation type="journal article" date="2023" name="Science">
        <title>Genomic signatures of disease resistance in endangered staghorn corals.</title>
        <authorList>
            <person name="Vollmer S.V."/>
            <person name="Selwyn J.D."/>
            <person name="Despard B.A."/>
            <person name="Roesel C.L."/>
        </authorList>
    </citation>
    <scope>NUCLEOTIDE SEQUENCE</scope>
    <source>
        <strain evidence="1">K2</strain>
    </source>
</reference>
<dbReference type="AlphaFoldDB" id="A0AAD9QGK5"/>
<evidence type="ECO:0000313" key="2">
    <source>
        <dbReference type="Proteomes" id="UP001249851"/>
    </source>
</evidence>
<protein>
    <submittedName>
        <fullName evidence="1">Uncharacterized protein</fullName>
    </submittedName>
</protein>
<dbReference type="EMBL" id="JARQWQ010000035">
    <property type="protein sequence ID" value="KAK2560754.1"/>
    <property type="molecule type" value="Genomic_DNA"/>
</dbReference>
<dbReference type="SUPFAM" id="SSF50249">
    <property type="entry name" value="Nucleic acid-binding proteins"/>
    <property type="match status" value="1"/>
</dbReference>